<dbReference type="PANTHER" id="PTHR11575">
    <property type="entry name" value="5'-NUCLEOTIDASE-RELATED"/>
    <property type="match status" value="1"/>
</dbReference>
<feature type="transmembrane region" description="Helical" evidence="7">
    <location>
        <begin position="21"/>
        <end position="39"/>
    </location>
</feature>
<keyword evidence="7" id="KW-0472">Membrane</keyword>
<dbReference type="GO" id="GO:0030288">
    <property type="term" value="C:outer membrane-bounded periplasmic space"/>
    <property type="evidence" value="ECO:0007669"/>
    <property type="project" value="TreeGrafter"/>
</dbReference>
<dbReference type="Pfam" id="PF00149">
    <property type="entry name" value="Metallophos"/>
    <property type="match status" value="1"/>
</dbReference>
<sequence>MWIIYSKIERRQSVRNHKFYHYFWAVFASLMLFTTPMSVQAENAQTEPVVASEEVAIPEMEGEDLTPAESSSDEADEKVVEEREIQDPDVTIVHTNDMHGRIESTDREIGIGKVKTYVEETKPDLVLDGGDAFQGLPISNSDNGKTMAELMNEVGYDAMVVGNHEFDFGYENALAYQELLKFPILSANVYKDGERVFQPYTVIEKNNRKYGIIGLTTPETATKTHPKNVEGVEFRNPIAEGLEQFSELTEKMVDTYIYLVHLGIDDETNPQWRGDSLAKVLAERHSDAQIMVIDGHSHTKKATRFGNVLYSQTGSHLANIGNIALKGKDADYQAEAYYVSAEELKDLEVNSKVKEIIEAAREEYDRVNAEVIVENNPVKFVGERDDVRRRETNLGNIISDLLYEYGQTGFTNPTDLAVINGGGVRVSVEEGPITRGNIISVLPFGNTMSQIQVTGKQLYAMFEHSLRTDVEKNKAGEIVKDSNDLPRLGSNGGFLQVSHSVQVYFDAMKEAGKRVWDLKILNPVTKTFEKVLEDKVYNLATNDFLAAGGDGYDMLGGLREEGPSMDEVVMEYLKKMTAEQLEKYAEAFPNTRIMQQVQAAEEPTEPEEEVPVTPAEPEEETPTVPAEPEEEKPVNPTEPETESEEVPAQEELSKEVEHQTYVAETRVASVNQLPETGEAIGFSFGIGLLFLAVGLWSIKRKKESSN</sequence>
<keyword evidence="2" id="KW-0964">Secreted</keyword>
<gene>
    <name evidence="9" type="ORF">CYJ57_04260</name>
</gene>
<protein>
    <submittedName>
        <fullName evidence="9">Bifunctional metallophosphatase/5'-nucleotidase</fullName>
    </submittedName>
</protein>
<dbReference type="GO" id="GO:0008768">
    <property type="term" value="F:UDP-sugar diphosphatase activity"/>
    <property type="evidence" value="ECO:0007669"/>
    <property type="project" value="TreeGrafter"/>
</dbReference>
<dbReference type="InterPro" id="IPR019931">
    <property type="entry name" value="LPXTG_anchor"/>
</dbReference>
<accession>A0A2I1K0H9</accession>
<dbReference type="PANTHER" id="PTHR11575:SF24">
    <property type="entry name" value="5'-NUCLEOTIDASE"/>
    <property type="match status" value="1"/>
</dbReference>
<dbReference type="AlphaFoldDB" id="A0A2I1K0H9"/>
<dbReference type="InterPro" id="IPR036907">
    <property type="entry name" value="5'-Nucleotdase_C_sf"/>
</dbReference>
<dbReference type="PROSITE" id="PS00786">
    <property type="entry name" value="5_NUCLEOTIDASE_2"/>
    <property type="match status" value="1"/>
</dbReference>
<evidence type="ECO:0000256" key="1">
    <source>
        <dbReference type="ARBA" id="ARBA00022512"/>
    </source>
</evidence>
<dbReference type="GO" id="GO:0000166">
    <property type="term" value="F:nucleotide binding"/>
    <property type="evidence" value="ECO:0007669"/>
    <property type="project" value="UniProtKB-KW"/>
</dbReference>
<evidence type="ECO:0000256" key="7">
    <source>
        <dbReference type="SAM" id="Phobius"/>
    </source>
</evidence>
<comment type="similarity">
    <text evidence="5">Belongs to the 5'-nucleotidase family.</text>
</comment>
<dbReference type="Gene3D" id="3.90.780.10">
    <property type="entry name" value="5'-Nucleotidase, C-terminal domain"/>
    <property type="match status" value="1"/>
</dbReference>
<dbReference type="InterPro" id="IPR008334">
    <property type="entry name" value="5'-Nucleotdase_C"/>
</dbReference>
<evidence type="ECO:0000313" key="10">
    <source>
        <dbReference type="Proteomes" id="UP000234384"/>
    </source>
</evidence>
<dbReference type="InterPro" id="IPR029052">
    <property type="entry name" value="Metallo-depent_PP-like"/>
</dbReference>
<evidence type="ECO:0000313" key="9">
    <source>
        <dbReference type="EMBL" id="PKY89160.1"/>
    </source>
</evidence>
<feature type="transmembrane region" description="Helical" evidence="7">
    <location>
        <begin position="679"/>
        <end position="698"/>
    </location>
</feature>
<keyword evidence="1" id="KW-0134">Cell wall</keyword>
<dbReference type="GO" id="GO:0008253">
    <property type="term" value="F:5'-nucleotidase activity"/>
    <property type="evidence" value="ECO:0007669"/>
    <property type="project" value="TreeGrafter"/>
</dbReference>
<dbReference type="OrthoDB" id="9801679at2"/>
<dbReference type="PRINTS" id="PR01607">
    <property type="entry name" value="APYRASEFAMLY"/>
</dbReference>
<feature type="compositionally biased region" description="Acidic residues" evidence="6">
    <location>
        <begin position="639"/>
        <end position="648"/>
    </location>
</feature>
<feature type="compositionally biased region" description="Acidic residues" evidence="6">
    <location>
        <begin position="602"/>
        <end position="621"/>
    </location>
</feature>
<dbReference type="NCBIfam" id="TIGR01167">
    <property type="entry name" value="LPXTG_anchor"/>
    <property type="match status" value="1"/>
</dbReference>
<dbReference type="GO" id="GO:0009166">
    <property type="term" value="P:nucleotide catabolic process"/>
    <property type="evidence" value="ECO:0007669"/>
    <property type="project" value="InterPro"/>
</dbReference>
<dbReference type="EMBL" id="PKHE01000008">
    <property type="protein sequence ID" value="PKY89160.1"/>
    <property type="molecule type" value="Genomic_DNA"/>
</dbReference>
<evidence type="ECO:0000256" key="3">
    <source>
        <dbReference type="ARBA" id="ARBA00022729"/>
    </source>
</evidence>
<keyword evidence="7" id="KW-0812">Transmembrane</keyword>
<keyword evidence="4" id="KW-0572">Peptidoglycan-anchor</keyword>
<dbReference type="PROSITE" id="PS50847">
    <property type="entry name" value="GRAM_POS_ANCHORING"/>
    <property type="match status" value="1"/>
</dbReference>
<reference evidence="9 10" key="1">
    <citation type="submission" date="2017-12" db="EMBL/GenBank/DDBJ databases">
        <title>Phylogenetic diversity of female urinary microbiome.</title>
        <authorList>
            <person name="Thomas-White K."/>
            <person name="Wolfe A.J."/>
        </authorList>
    </citation>
    <scope>NUCLEOTIDE SEQUENCE [LARGE SCALE GENOMIC DNA]</scope>
    <source>
        <strain evidence="9 10">UMB0898</strain>
    </source>
</reference>
<dbReference type="PROSITE" id="PS00785">
    <property type="entry name" value="5_NUCLEOTIDASE_1"/>
    <property type="match status" value="1"/>
</dbReference>
<dbReference type="InterPro" id="IPR004843">
    <property type="entry name" value="Calcineurin-like_PHP"/>
</dbReference>
<proteinExistence type="inferred from homology"/>
<comment type="caution">
    <text evidence="9">The sequence shown here is derived from an EMBL/GenBank/DDBJ whole genome shotgun (WGS) entry which is preliminary data.</text>
</comment>
<keyword evidence="5" id="KW-0378">Hydrolase</keyword>
<dbReference type="SUPFAM" id="SSF55816">
    <property type="entry name" value="5'-nucleotidase (syn. UDP-sugar hydrolase), C-terminal domain"/>
    <property type="match status" value="1"/>
</dbReference>
<evidence type="ECO:0000259" key="8">
    <source>
        <dbReference type="PROSITE" id="PS50847"/>
    </source>
</evidence>
<dbReference type="Gene3D" id="3.60.21.10">
    <property type="match status" value="1"/>
</dbReference>
<feature type="domain" description="Gram-positive cocci surface proteins LPxTG" evidence="8">
    <location>
        <begin position="673"/>
        <end position="706"/>
    </location>
</feature>
<dbReference type="Pfam" id="PF02872">
    <property type="entry name" value="5_nucleotid_C"/>
    <property type="match status" value="1"/>
</dbReference>
<dbReference type="Proteomes" id="UP000234384">
    <property type="component" value="Unassembled WGS sequence"/>
</dbReference>
<evidence type="ECO:0000256" key="2">
    <source>
        <dbReference type="ARBA" id="ARBA00022525"/>
    </source>
</evidence>
<feature type="region of interest" description="Disordered" evidence="6">
    <location>
        <begin position="596"/>
        <end position="655"/>
    </location>
</feature>
<dbReference type="SUPFAM" id="SSF56300">
    <property type="entry name" value="Metallo-dependent phosphatases"/>
    <property type="match status" value="1"/>
</dbReference>
<name>A0A2I1K0H9_9LACT</name>
<keyword evidence="5" id="KW-0547">Nucleotide-binding</keyword>
<dbReference type="InterPro" id="IPR006179">
    <property type="entry name" value="5_nucleotidase/apyrase"/>
</dbReference>
<evidence type="ECO:0000256" key="6">
    <source>
        <dbReference type="SAM" id="MobiDB-lite"/>
    </source>
</evidence>
<dbReference type="GO" id="GO:0046872">
    <property type="term" value="F:metal ion binding"/>
    <property type="evidence" value="ECO:0007669"/>
    <property type="project" value="InterPro"/>
</dbReference>
<evidence type="ECO:0000256" key="5">
    <source>
        <dbReference type="RuleBase" id="RU362119"/>
    </source>
</evidence>
<keyword evidence="7" id="KW-1133">Transmembrane helix</keyword>
<evidence type="ECO:0000256" key="4">
    <source>
        <dbReference type="ARBA" id="ARBA00023088"/>
    </source>
</evidence>
<organism evidence="9 10">
    <name type="scientific">Falseniella ignava</name>
    <dbReference type="NCBI Taxonomy" id="137730"/>
    <lineage>
        <taxon>Bacteria</taxon>
        <taxon>Bacillati</taxon>
        <taxon>Bacillota</taxon>
        <taxon>Bacilli</taxon>
        <taxon>Lactobacillales</taxon>
        <taxon>Aerococcaceae</taxon>
        <taxon>Falseniella</taxon>
    </lineage>
</organism>
<dbReference type="InterPro" id="IPR006146">
    <property type="entry name" value="5'-Nucleotdase_CS"/>
</dbReference>
<keyword evidence="3" id="KW-0732">Signal</keyword>